<evidence type="ECO:0000313" key="3">
    <source>
        <dbReference type="Proteomes" id="UP001374579"/>
    </source>
</evidence>
<protein>
    <recommendedName>
        <fullName evidence="4">Transmembrane protein 185A</fullName>
    </recommendedName>
</protein>
<dbReference type="AlphaFoldDB" id="A0AAN9G3G8"/>
<dbReference type="Proteomes" id="UP001374579">
    <property type="component" value="Unassembled WGS sequence"/>
</dbReference>
<keyword evidence="3" id="KW-1185">Reference proteome</keyword>
<organism evidence="2 3">
    <name type="scientific">Littorina saxatilis</name>
    <dbReference type="NCBI Taxonomy" id="31220"/>
    <lineage>
        <taxon>Eukaryota</taxon>
        <taxon>Metazoa</taxon>
        <taxon>Spiralia</taxon>
        <taxon>Lophotrochozoa</taxon>
        <taxon>Mollusca</taxon>
        <taxon>Gastropoda</taxon>
        <taxon>Caenogastropoda</taxon>
        <taxon>Littorinimorpha</taxon>
        <taxon>Littorinoidea</taxon>
        <taxon>Littorinidae</taxon>
        <taxon>Littorina</taxon>
    </lineage>
</organism>
<proteinExistence type="predicted"/>
<reference evidence="2 3" key="1">
    <citation type="submission" date="2024-02" db="EMBL/GenBank/DDBJ databases">
        <title>Chromosome-scale genome assembly of the rough periwinkle Littorina saxatilis.</title>
        <authorList>
            <person name="De Jode A."/>
            <person name="Faria R."/>
            <person name="Formenti G."/>
            <person name="Sims Y."/>
            <person name="Smith T.P."/>
            <person name="Tracey A."/>
            <person name="Wood J.M.D."/>
            <person name="Zagrodzka Z.B."/>
            <person name="Johannesson K."/>
            <person name="Butlin R.K."/>
            <person name="Leder E.H."/>
        </authorList>
    </citation>
    <scope>NUCLEOTIDE SEQUENCE [LARGE SCALE GENOMIC DNA]</scope>
    <source>
        <strain evidence="2">Snail1</strain>
        <tissue evidence="2">Muscle</tissue>
    </source>
</reference>
<evidence type="ECO:0000256" key="1">
    <source>
        <dbReference type="SAM" id="Phobius"/>
    </source>
</evidence>
<feature type="transmembrane region" description="Helical" evidence="1">
    <location>
        <begin position="166"/>
        <end position="197"/>
    </location>
</feature>
<dbReference type="InterPro" id="IPR019396">
    <property type="entry name" value="TM_Fragile-X-F-assoc"/>
</dbReference>
<keyword evidence="1" id="KW-1133">Transmembrane helix</keyword>
<dbReference type="PANTHER" id="PTHR13568">
    <property type="entry name" value="FAM11A, B PROTEIN"/>
    <property type="match status" value="1"/>
</dbReference>
<keyword evidence="1" id="KW-0472">Membrane</keyword>
<feature type="transmembrane region" description="Helical" evidence="1">
    <location>
        <begin position="112"/>
        <end position="132"/>
    </location>
</feature>
<evidence type="ECO:0000313" key="2">
    <source>
        <dbReference type="EMBL" id="KAK7093484.1"/>
    </source>
</evidence>
<keyword evidence="1" id="KW-0812">Transmembrane</keyword>
<feature type="transmembrane region" description="Helical" evidence="1">
    <location>
        <begin position="209"/>
        <end position="231"/>
    </location>
</feature>
<evidence type="ECO:0008006" key="4">
    <source>
        <dbReference type="Google" id="ProtNLM"/>
    </source>
</evidence>
<dbReference type="EMBL" id="JBAMIC010000019">
    <property type="protein sequence ID" value="KAK7093484.1"/>
    <property type="molecule type" value="Genomic_DNA"/>
</dbReference>
<accession>A0AAN9G3G8</accession>
<gene>
    <name evidence="2" type="ORF">V1264_007229</name>
</gene>
<sequence>MNLKNLFQDFNPSKCLVFCCLLVFSLLFALRLDNTIQWSYWVVFLPIWLWKLAVVCGSVVGSYVWWKHPHYRLEGDSYTQYKAMVMCTGLHLLLLMFDILACDNMETNTHSWVLVFIPLIFMAIVSIGICIWAVKNERSFEMELFCSVNILQFIFLALRLDEIITWSWVIVFIPIWIVMCVALIGVLYAIVLAIILLKSPDIIPEQRRGNVSSAIGYSFLVVPLLVFEILLANRLDNTNSFQYIAITVPLLLSLVTLVCLSFGSKGGNNWWFGIRKDFCQFLLGVCPCLQEYGNISYSLQHNDTESGANTPEREKVKGLSKLKKEAVEEQPKVVVPVLSIETPD</sequence>
<comment type="caution">
    <text evidence="2">The sequence shown here is derived from an EMBL/GenBank/DDBJ whole genome shotgun (WGS) entry which is preliminary data.</text>
</comment>
<feature type="transmembrane region" description="Helical" evidence="1">
    <location>
        <begin position="47"/>
        <end position="66"/>
    </location>
</feature>
<feature type="transmembrane region" description="Helical" evidence="1">
    <location>
        <begin position="144"/>
        <end position="160"/>
    </location>
</feature>
<name>A0AAN9G3G8_9CAEN</name>
<dbReference type="PANTHER" id="PTHR13568:SF6">
    <property type="entry name" value="TRANSMEMBRANE PROTEIN 185A"/>
    <property type="match status" value="1"/>
</dbReference>
<feature type="transmembrane region" description="Helical" evidence="1">
    <location>
        <begin position="243"/>
        <end position="263"/>
    </location>
</feature>
<dbReference type="Pfam" id="PF10269">
    <property type="entry name" value="Tmemb_185A"/>
    <property type="match status" value="1"/>
</dbReference>
<feature type="transmembrane region" description="Helical" evidence="1">
    <location>
        <begin position="78"/>
        <end position="100"/>
    </location>
</feature>